<name>A0A382P868_9ZZZZ</name>
<sequence>MFIDCDFSELMNVRRKLKPHFRQVRIGITEFNLVETKGGSRNLISVPDAVAKSSAQHALGESPLYFTIGNLNFSWERLKFTHLADAGKSRDVNINIEGYTVQDVEKLSDLRPLFDRIAAKVTWKVLLNKLFGRLFAKP</sequence>
<organism evidence="1">
    <name type="scientific">marine metagenome</name>
    <dbReference type="NCBI Taxonomy" id="408172"/>
    <lineage>
        <taxon>unclassified sequences</taxon>
        <taxon>metagenomes</taxon>
        <taxon>ecological metagenomes</taxon>
    </lineage>
</organism>
<accession>A0A382P868</accession>
<proteinExistence type="predicted"/>
<evidence type="ECO:0000313" key="1">
    <source>
        <dbReference type="EMBL" id="SVC69584.1"/>
    </source>
</evidence>
<reference evidence="1" key="1">
    <citation type="submission" date="2018-05" db="EMBL/GenBank/DDBJ databases">
        <authorList>
            <person name="Lanie J.A."/>
            <person name="Ng W.-L."/>
            <person name="Kazmierczak K.M."/>
            <person name="Andrzejewski T.M."/>
            <person name="Davidsen T.M."/>
            <person name="Wayne K.J."/>
            <person name="Tettelin H."/>
            <person name="Glass J.I."/>
            <person name="Rusch D."/>
            <person name="Podicherti R."/>
            <person name="Tsui H.-C.T."/>
            <person name="Winkler M.E."/>
        </authorList>
    </citation>
    <scope>NUCLEOTIDE SEQUENCE</scope>
</reference>
<protein>
    <submittedName>
        <fullName evidence="1">Uncharacterized protein</fullName>
    </submittedName>
</protein>
<dbReference type="AlphaFoldDB" id="A0A382P868"/>
<dbReference type="EMBL" id="UINC01105559">
    <property type="protein sequence ID" value="SVC69584.1"/>
    <property type="molecule type" value="Genomic_DNA"/>
</dbReference>
<gene>
    <name evidence="1" type="ORF">METZ01_LOCUS322438</name>
</gene>